<dbReference type="SUPFAM" id="SSF56235">
    <property type="entry name" value="N-terminal nucleophile aminohydrolases (Ntn hydrolases)"/>
    <property type="match status" value="1"/>
</dbReference>
<dbReference type="PANTHER" id="PTHR43199:SF1">
    <property type="entry name" value="GLUTATHIONE HYDROLASE PROENZYME"/>
    <property type="match status" value="1"/>
</dbReference>
<dbReference type="PRINTS" id="PR01210">
    <property type="entry name" value="GGTRANSPTASE"/>
</dbReference>
<keyword evidence="14" id="KW-1185">Reference proteome</keyword>
<evidence type="ECO:0000256" key="1">
    <source>
        <dbReference type="ARBA" id="ARBA00001049"/>
    </source>
</evidence>
<keyword evidence="7 11" id="KW-0012">Acyltransferase</keyword>
<keyword evidence="6 11" id="KW-0865">Zymogen</keyword>
<evidence type="ECO:0000256" key="8">
    <source>
        <dbReference type="ARBA" id="ARBA00047417"/>
    </source>
</evidence>
<feature type="binding site" evidence="10">
    <location>
        <begin position="427"/>
        <end position="428"/>
    </location>
    <ligand>
        <name>L-glutamate</name>
        <dbReference type="ChEBI" id="CHEBI:29985"/>
    </ligand>
</feature>
<feature type="active site" description="Nucleophile" evidence="9">
    <location>
        <position position="356"/>
    </location>
</feature>
<feature type="binding site" evidence="10">
    <location>
        <position position="398"/>
    </location>
    <ligand>
        <name>L-glutamate</name>
        <dbReference type="ChEBI" id="CHEBI:29985"/>
    </ligand>
</feature>
<evidence type="ECO:0000256" key="11">
    <source>
        <dbReference type="RuleBase" id="RU368036"/>
    </source>
</evidence>
<dbReference type="InterPro" id="IPR043138">
    <property type="entry name" value="GGT_lsub"/>
</dbReference>
<dbReference type="GO" id="GO:0103068">
    <property type="term" value="F:leukotriene C4 gamma-glutamyl transferase activity"/>
    <property type="evidence" value="ECO:0007669"/>
    <property type="project" value="UniProtKB-EC"/>
</dbReference>
<comment type="caution">
    <text evidence="13">The sequence shown here is derived from an EMBL/GenBank/DDBJ whole genome shotgun (WGS) entry which is preliminary data.</text>
</comment>
<dbReference type="EC" id="3.4.19.13" evidence="11"/>
<dbReference type="STRING" id="1265313.HRUBRA_00330"/>
<dbReference type="InterPro" id="IPR055262">
    <property type="entry name" value="GGT_CS"/>
</dbReference>
<feature type="chain" id="PRO_5001919742" description="Glutathione hydrolase proenzyme" evidence="12">
    <location>
        <begin position="17"/>
        <end position="558"/>
    </location>
</feature>
<evidence type="ECO:0000256" key="6">
    <source>
        <dbReference type="ARBA" id="ARBA00023145"/>
    </source>
</evidence>
<evidence type="ECO:0000313" key="13">
    <source>
        <dbReference type="EMBL" id="KGE05128.1"/>
    </source>
</evidence>
<dbReference type="HOGENOM" id="CLU_014813_0_3_6"/>
<dbReference type="InterPro" id="IPR043137">
    <property type="entry name" value="GGT_ssub_C"/>
</dbReference>
<accession>A0A095VVU0</accession>
<dbReference type="Proteomes" id="UP000029640">
    <property type="component" value="Unassembled WGS sequence"/>
</dbReference>
<dbReference type="PATRIC" id="fig|1265313.6.peg.330"/>
<comment type="pathway">
    <text evidence="11">Sulfur metabolism; glutathione metabolism.</text>
</comment>
<dbReference type="InterPro" id="IPR000101">
    <property type="entry name" value="GGT_peptidase"/>
</dbReference>
<gene>
    <name evidence="13" type="ORF">HRUBRA_00330</name>
</gene>
<dbReference type="EMBL" id="AUVB01000012">
    <property type="protein sequence ID" value="KGE05128.1"/>
    <property type="molecule type" value="Genomic_DNA"/>
</dbReference>
<dbReference type="Pfam" id="PF01019">
    <property type="entry name" value="G_glu_transpept"/>
    <property type="match status" value="1"/>
</dbReference>
<comment type="catalytic activity">
    <reaction evidence="8 11">
        <text>an N-terminal (5-L-glutamyl)-[peptide] + an alpha-amino acid = 5-L-glutamyl amino acid + an N-terminal L-alpha-aminoacyl-[peptide]</text>
        <dbReference type="Rhea" id="RHEA:23904"/>
        <dbReference type="Rhea" id="RHEA-COMP:9780"/>
        <dbReference type="Rhea" id="RHEA-COMP:9795"/>
        <dbReference type="ChEBI" id="CHEBI:77644"/>
        <dbReference type="ChEBI" id="CHEBI:78597"/>
        <dbReference type="ChEBI" id="CHEBI:78599"/>
        <dbReference type="ChEBI" id="CHEBI:78608"/>
        <dbReference type="EC" id="2.3.2.2"/>
    </reaction>
</comment>
<feature type="binding site" evidence="10">
    <location>
        <position position="449"/>
    </location>
    <ligand>
        <name>L-glutamate</name>
        <dbReference type="ChEBI" id="CHEBI:29985"/>
    </ligand>
</feature>
<dbReference type="PROSITE" id="PS00462">
    <property type="entry name" value="G_GLU_TRANSPEPTIDASE"/>
    <property type="match status" value="1"/>
</dbReference>
<dbReference type="Gene3D" id="1.10.246.130">
    <property type="match status" value="1"/>
</dbReference>
<feature type="binding site" evidence="10">
    <location>
        <position position="87"/>
    </location>
    <ligand>
        <name>L-glutamate</name>
        <dbReference type="ChEBI" id="CHEBI:29985"/>
    </ligand>
</feature>
<feature type="binding site" evidence="10">
    <location>
        <begin position="374"/>
        <end position="376"/>
    </location>
    <ligand>
        <name>L-glutamate</name>
        <dbReference type="ChEBI" id="CHEBI:29985"/>
    </ligand>
</feature>
<organism evidence="13 14">
    <name type="scientific">Pseudohaliea rubra DSM 19751</name>
    <dbReference type="NCBI Taxonomy" id="1265313"/>
    <lineage>
        <taxon>Bacteria</taxon>
        <taxon>Pseudomonadati</taxon>
        <taxon>Pseudomonadota</taxon>
        <taxon>Gammaproteobacteria</taxon>
        <taxon>Cellvibrionales</taxon>
        <taxon>Halieaceae</taxon>
        <taxon>Pseudohaliea</taxon>
    </lineage>
</organism>
<dbReference type="InterPro" id="IPR029055">
    <property type="entry name" value="Ntn_hydrolases_N"/>
</dbReference>
<dbReference type="NCBIfam" id="TIGR00066">
    <property type="entry name" value="g_glut_trans"/>
    <property type="match status" value="1"/>
</dbReference>
<dbReference type="EC" id="2.3.2.2" evidence="11"/>
<dbReference type="Gene3D" id="3.60.20.40">
    <property type="match status" value="1"/>
</dbReference>
<protein>
    <recommendedName>
        <fullName evidence="11">Glutathione hydrolase proenzyme</fullName>
        <ecNumber evidence="11">2.3.2.2</ecNumber>
        <ecNumber evidence="11">3.4.19.13</ecNumber>
    </recommendedName>
    <component>
        <recommendedName>
            <fullName evidence="11">Glutathione hydrolase large chain</fullName>
        </recommendedName>
    </component>
    <component>
        <recommendedName>
            <fullName evidence="11">Glutathione hydrolase small chain</fullName>
        </recommendedName>
    </component>
</protein>
<comment type="PTM">
    <text evidence="11">Cleaved by autocatalysis into a large and a small subunit.</text>
</comment>
<dbReference type="GO" id="GO:0006750">
    <property type="term" value="P:glutathione biosynthetic process"/>
    <property type="evidence" value="ECO:0007669"/>
    <property type="project" value="UniProtKB-KW"/>
</dbReference>
<dbReference type="AlphaFoldDB" id="A0A095VVU0"/>
<evidence type="ECO:0000256" key="2">
    <source>
        <dbReference type="ARBA" id="ARBA00001089"/>
    </source>
</evidence>
<proteinExistence type="inferred from homology"/>
<evidence type="ECO:0000256" key="12">
    <source>
        <dbReference type="SAM" id="SignalP"/>
    </source>
</evidence>
<keyword evidence="11" id="KW-0317">Glutathione biosynthesis</keyword>
<comment type="similarity">
    <text evidence="3 11">Belongs to the gamma-glutamyltransferase family.</text>
</comment>
<evidence type="ECO:0000256" key="5">
    <source>
        <dbReference type="ARBA" id="ARBA00022801"/>
    </source>
</evidence>
<keyword evidence="4 11" id="KW-0808">Transferase</keyword>
<dbReference type="eggNOG" id="COG0405">
    <property type="taxonomic scope" value="Bacteria"/>
</dbReference>
<name>A0A095VVU0_9GAMM</name>
<evidence type="ECO:0000256" key="3">
    <source>
        <dbReference type="ARBA" id="ARBA00009381"/>
    </source>
</evidence>
<dbReference type="GO" id="GO:0006751">
    <property type="term" value="P:glutathione catabolic process"/>
    <property type="evidence" value="ECO:0007669"/>
    <property type="project" value="UniProtKB-UniRule"/>
</dbReference>
<sequence length="558" mass="58398">MIARLLAALLLTATLAADGRAAGALAMPDRFAADAAAAVMAGGGNAIDAAVAAAFTLAVTYPEAGNLGGGGFLLSVMDGEAAFLDFREVAPAAAEAAMYLDKNGSFRARDALVGGLASGVPGTVRGLAAAHARYGTRPWAGLLEPAIRLAREGFAVPADLAEAAAETREYLAGETNFARYFGDLEPGRFFRQPELAATLERIAQDPDDFYRGRSAGLLVAQQARSGGLITAADLAGYEARWRKPLTGSWRGYQVLTAPPPSSGGVALLQLLALREASEGLFLETPHNSARYVHLLAELEKRVFADRARYLADPDFAPVPTDALLDPVYLARRAGTITADAISPAEAVPPGLETPHTTHFSLVDPAGNAVSLTYTLNWDFGSGVVVEGAGFLLNNEMDDFSAAPGIPNEFGVVGGAANAIAPGKRMLSSMTPTILLHGDAPAIVLGTPGGSTIFTSVFQVLLNLVDAGLAPQAAVDAPRYHHQLPQARLIRHDQWPIPAETRRGLETLGYRVAPNDWGPLGDIQLVTAGPRGLAAAADRRGRGVARILAADVRLPTRKQ</sequence>
<dbReference type="PANTHER" id="PTHR43199">
    <property type="entry name" value="GLUTATHIONE HYDROLASE"/>
    <property type="match status" value="1"/>
</dbReference>
<evidence type="ECO:0000256" key="7">
    <source>
        <dbReference type="ARBA" id="ARBA00023315"/>
    </source>
</evidence>
<evidence type="ECO:0000256" key="9">
    <source>
        <dbReference type="PIRSR" id="PIRSR600101-1"/>
    </source>
</evidence>
<keyword evidence="12" id="KW-0732">Signal</keyword>
<evidence type="ECO:0000256" key="10">
    <source>
        <dbReference type="PIRSR" id="PIRSR600101-2"/>
    </source>
</evidence>
<comment type="catalytic activity">
    <reaction evidence="1 11">
        <text>an S-substituted glutathione + H2O = an S-substituted L-cysteinylglycine + L-glutamate</text>
        <dbReference type="Rhea" id="RHEA:59468"/>
        <dbReference type="ChEBI" id="CHEBI:15377"/>
        <dbReference type="ChEBI" id="CHEBI:29985"/>
        <dbReference type="ChEBI" id="CHEBI:90779"/>
        <dbReference type="ChEBI" id="CHEBI:143103"/>
        <dbReference type="EC" id="3.4.19.13"/>
    </reaction>
</comment>
<dbReference type="UniPathway" id="UPA00204"/>
<feature type="signal peptide" evidence="12">
    <location>
        <begin position="1"/>
        <end position="16"/>
    </location>
</feature>
<reference evidence="13 14" key="1">
    <citation type="journal article" date="2014" name="Genome Announc.">
        <title>Genome Sequence of Gammaproteobacterial Pseudohaliea rubra Type Strain DSM 19751, Isolated from Coastal Seawater of the Mediterranean Sea.</title>
        <authorList>
            <person name="Spring S."/>
            <person name="Fiebig A."/>
            <person name="Riedel T."/>
            <person name="Goker M."/>
            <person name="Klenk H.P."/>
        </authorList>
    </citation>
    <scope>NUCLEOTIDE SEQUENCE [LARGE SCALE GENOMIC DNA]</scope>
    <source>
        <strain evidence="13 14">DSM 19751</strain>
    </source>
</reference>
<evidence type="ECO:0000313" key="14">
    <source>
        <dbReference type="Proteomes" id="UP000029640"/>
    </source>
</evidence>
<evidence type="ECO:0000256" key="4">
    <source>
        <dbReference type="ARBA" id="ARBA00022679"/>
    </source>
</evidence>
<comment type="subunit">
    <text evidence="11">This enzyme consists of two polypeptide chains, which are synthesized in precursor form from a single polypeptide.</text>
</comment>
<comment type="catalytic activity">
    <reaction evidence="2 11">
        <text>glutathione + H2O = L-cysteinylglycine + L-glutamate</text>
        <dbReference type="Rhea" id="RHEA:28807"/>
        <dbReference type="ChEBI" id="CHEBI:15377"/>
        <dbReference type="ChEBI" id="CHEBI:29985"/>
        <dbReference type="ChEBI" id="CHEBI:57925"/>
        <dbReference type="ChEBI" id="CHEBI:61694"/>
        <dbReference type="EC" id="3.4.19.13"/>
    </reaction>
</comment>
<dbReference type="RefSeq" id="WP_035514395.1">
    <property type="nucleotide sequence ID" value="NZ_KN234748.1"/>
</dbReference>
<keyword evidence="5 11" id="KW-0378">Hydrolase</keyword>
<dbReference type="GO" id="GO:0036374">
    <property type="term" value="F:glutathione hydrolase activity"/>
    <property type="evidence" value="ECO:0007669"/>
    <property type="project" value="UniProtKB-UniRule"/>
</dbReference>
<dbReference type="InterPro" id="IPR051792">
    <property type="entry name" value="GGT_bact"/>
</dbReference>